<dbReference type="Proteomes" id="UP000124292">
    <property type="component" value="Genome"/>
</dbReference>
<evidence type="ECO:0000313" key="5">
    <source>
        <dbReference type="Proteomes" id="UP000133219"/>
    </source>
</evidence>
<dbReference type="GeneID" id="3416583"/>
<evidence type="ECO:0000256" key="1">
    <source>
        <dbReference type="SAM" id="MobiDB-lite"/>
    </source>
</evidence>
<name>G9JMU4_9GAMA</name>
<dbReference type="EMBL" id="JN885136">
    <property type="protein sequence ID" value="AEW87641.1"/>
    <property type="molecule type" value="Genomic_DNA"/>
</dbReference>
<evidence type="ECO:0000313" key="3">
    <source>
        <dbReference type="EMBL" id="AEW87811.1"/>
    </source>
</evidence>
<dbReference type="Pfam" id="PF04929">
    <property type="entry name" value="Herpes_DNAp_acc"/>
    <property type="match status" value="1"/>
</dbReference>
<sequence>MPVSFHYGARVDVDALGNISKVYDHIKGIVKKGVIQISGQGRAPVLSVLSSVGDAGVLGLRLKNALAPLMVYSDMTDEVSFSFRNTSLGNTFTHTREMFGVNITEMNVAFYHHGDESNAEGKPQFVRTTIAYGDNHTSTVHKSVVDEPNLPSFHDRLEQAGTGNRLFLTVKTLTLLSKWLRQQKTRAKQVVTVSLSETLAVATFTVDGVSKIIDFKPDTPDAKWTCAKGRKLDVGVVSSDLTTHVSLESLVAALNACKIPGFFLPGFRWHANEILEVEGLPLTDSLADVKLGVMLLKVDPTDRNNAVPGNLSEGADPEGVPELPSPPRTPDLDLKEQCVPNAEDGTEPTDGGAKSLRTSGSRPEKKHGKRKHSSSPSRGKAKTKTPRATFNPLF</sequence>
<dbReference type="EMBL" id="JN885137">
    <property type="protein sequence ID" value="AEW87811.1"/>
    <property type="molecule type" value="Genomic_DNA"/>
</dbReference>
<dbReference type="InterPro" id="IPR007013">
    <property type="entry name" value="DNA_pol_proc_fac_herpes"/>
</dbReference>
<evidence type="ECO:0000313" key="2">
    <source>
        <dbReference type="EMBL" id="AEW87641.1"/>
    </source>
</evidence>
<dbReference type="Proteomes" id="UP000133219">
    <property type="component" value="Segment"/>
</dbReference>
<gene>
    <name evidence="3" type="ORF">JM116</name>
</gene>
<dbReference type="RefSeq" id="YP_238419.1">
    <property type="nucleotide sequence ID" value="NC_007016.1"/>
</dbReference>
<protein>
    <submittedName>
        <fullName evidence="3">JM116</fullName>
    </submittedName>
</protein>
<evidence type="ECO:0000313" key="4">
    <source>
        <dbReference type="Proteomes" id="UP000124292"/>
    </source>
</evidence>
<accession>G9JMU4</accession>
<dbReference type="KEGG" id="vg:3416583"/>
<feature type="compositionally biased region" description="Basic residues" evidence="1">
    <location>
        <begin position="364"/>
        <end position="385"/>
    </location>
</feature>
<reference evidence="4 5" key="1">
    <citation type="journal article" date="2013" name="J. Virol.">
        <title>Genomic characterization of Japanese macaque rhadinovirus, a novel herpesvirus isolated from a nonhuman primate with a spontaneous inflammatory demyelinating disease.</title>
        <authorList>
            <person name="Estep R.D."/>
            <person name="Hansen S.G."/>
            <person name="Rogers K.S."/>
            <person name="Axthelm M.K."/>
            <person name="Wong S.W."/>
        </authorList>
    </citation>
    <scope>NUCLEOTIDE SEQUENCE [LARGE SCALE GENOMIC DNA]</scope>
    <source>
        <strain evidence="3">12E2</strain>
        <strain evidence="2">3A1</strain>
    </source>
</reference>
<feature type="region of interest" description="Disordered" evidence="1">
    <location>
        <begin position="300"/>
        <end position="394"/>
    </location>
</feature>
<organism evidence="3 4">
    <name type="scientific">Macaca fuscata rhadinovirus</name>
    <dbReference type="NCBI Taxonomy" id="272551"/>
    <lineage>
        <taxon>Viruses</taxon>
        <taxon>Duplodnaviria</taxon>
        <taxon>Heunggongvirae</taxon>
        <taxon>Peploviricota</taxon>
        <taxon>Herviviricetes</taxon>
        <taxon>Herpesvirales</taxon>
        <taxon>Orthoherpesviridae</taxon>
        <taxon>Gammaherpesvirinae</taxon>
        <taxon>Rhadinovirus</taxon>
        <taxon>Rhadinovirus macacinegamma11</taxon>
        <taxon>macacine gammaherpesvirus 11</taxon>
    </lineage>
</organism>
<proteinExistence type="predicted"/>
<dbReference type="Gene3D" id="3.70.10.10">
    <property type="match status" value="1"/>
</dbReference>